<evidence type="ECO:0000313" key="1">
    <source>
        <dbReference type="EMBL" id="KAJ3639580.1"/>
    </source>
</evidence>
<dbReference type="Proteomes" id="UP001168821">
    <property type="component" value="Unassembled WGS sequence"/>
</dbReference>
<organism evidence="1 2">
    <name type="scientific">Zophobas morio</name>
    <dbReference type="NCBI Taxonomy" id="2755281"/>
    <lineage>
        <taxon>Eukaryota</taxon>
        <taxon>Metazoa</taxon>
        <taxon>Ecdysozoa</taxon>
        <taxon>Arthropoda</taxon>
        <taxon>Hexapoda</taxon>
        <taxon>Insecta</taxon>
        <taxon>Pterygota</taxon>
        <taxon>Neoptera</taxon>
        <taxon>Endopterygota</taxon>
        <taxon>Coleoptera</taxon>
        <taxon>Polyphaga</taxon>
        <taxon>Cucujiformia</taxon>
        <taxon>Tenebrionidae</taxon>
        <taxon>Zophobas</taxon>
    </lineage>
</organism>
<sequence>MRDFFLDRGMISAHTCLPHRPANTYHYGHLIIKNVSVDPGNEDGLFYGRSCFARMLNFTSAHMYPACTNKCHTCVDTSRATCGWARGVDSVKTTPQHNTNVCRVSVTTHSPTWHTRIDLASQNTCL</sequence>
<proteinExistence type="predicted"/>
<accession>A0AA38HKT3</accession>
<evidence type="ECO:0000313" key="2">
    <source>
        <dbReference type="Proteomes" id="UP001168821"/>
    </source>
</evidence>
<protein>
    <submittedName>
        <fullName evidence="1">Uncharacterized protein</fullName>
    </submittedName>
</protein>
<gene>
    <name evidence="1" type="ORF">Zmor_002931</name>
</gene>
<dbReference type="EMBL" id="JALNTZ010000010">
    <property type="protein sequence ID" value="KAJ3639580.1"/>
    <property type="molecule type" value="Genomic_DNA"/>
</dbReference>
<reference evidence="1" key="1">
    <citation type="journal article" date="2023" name="G3 (Bethesda)">
        <title>Whole genome assemblies of Zophobas morio and Tenebrio molitor.</title>
        <authorList>
            <person name="Kaur S."/>
            <person name="Stinson S.A."/>
            <person name="diCenzo G.C."/>
        </authorList>
    </citation>
    <scope>NUCLEOTIDE SEQUENCE</scope>
    <source>
        <strain evidence="1">QUZm001</strain>
    </source>
</reference>
<dbReference type="AlphaFoldDB" id="A0AA38HKT3"/>
<name>A0AA38HKT3_9CUCU</name>
<keyword evidence="2" id="KW-1185">Reference proteome</keyword>
<comment type="caution">
    <text evidence="1">The sequence shown here is derived from an EMBL/GenBank/DDBJ whole genome shotgun (WGS) entry which is preliminary data.</text>
</comment>